<gene>
    <name evidence="1" type="ORF">PQR01_16140</name>
</gene>
<sequence length="391" mass="43818">MKILILNNWSGLMHFFHQYVDHDLHEVHYLCDDSGVKAVRTFLDPDHIHGMTVVKDFDQHDEMLRAALSLHEAFAFERVVGVDEFSVLPAARIRDELGIPGPRAADVELYRDKRLMKRRVAQSGIRVPRELPTTVDADSFVPCVVKRPDGAAAIGVTICHSAEQAAAALAAATSSVLVEEFVEGEVFHIDGGYRDGQIVCVPHAYTNTCYQHYVNAQPIGSVKVDEPVLSRRLVEFAENVVNALPLREGVFHLEVVRNQADDLVFLEIACRVGGGEIYRNFIDVYGMDLLRFHIETDLGLQPRLRQLGRNAAAGWLLMNFAQRPRTLTGFHCAALSAENCMYAMRSVKLGRQIEHAYDYIAFALRAATSEDIRRSIDELIAKVQLVTEPVR</sequence>
<reference evidence="1 2" key="1">
    <citation type="journal article" date="2024" name="Chem. Sci.">
        <title>Discovery of megapolipeptins by genome mining of a Burkholderiales bacteria collection.</title>
        <authorList>
            <person name="Paulo B.S."/>
            <person name="Recchia M.J.J."/>
            <person name="Lee S."/>
            <person name="Fergusson C.H."/>
            <person name="Romanowski S.B."/>
            <person name="Hernandez A."/>
            <person name="Krull N."/>
            <person name="Liu D.Y."/>
            <person name="Cavanagh H."/>
            <person name="Bos A."/>
            <person name="Gray C.A."/>
            <person name="Murphy B.T."/>
            <person name="Linington R.G."/>
            <person name="Eustaquio A.S."/>
        </authorList>
    </citation>
    <scope>NUCLEOTIDE SEQUENCE [LARGE SCALE GENOMIC DNA]</scope>
    <source>
        <strain evidence="1 2">RL18-126-BIB-B</strain>
    </source>
</reference>
<evidence type="ECO:0000313" key="2">
    <source>
        <dbReference type="Proteomes" id="UP001629235"/>
    </source>
</evidence>
<evidence type="ECO:0000313" key="1">
    <source>
        <dbReference type="EMBL" id="MFM0104969.1"/>
    </source>
</evidence>
<dbReference type="Proteomes" id="UP001629235">
    <property type="component" value="Unassembled WGS sequence"/>
</dbReference>
<organism evidence="1 2">
    <name type="scientific">Paraburkholderia rhynchosiae</name>
    <dbReference type="NCBI Taxonomy" id="487049"/>
    <lineage>
        <taxon>Bacteria</taxon>
        <taxon>Pseudomonadati</taxon>
        <taxon>Pseudomonadota</taxon>
        <taxon>Betaproteobacteria</taxon>
        <taxon>Burkholderiales</taxon>
        <taxon>Burkholderiaceae</taxon>
        <taxon>Paraburkholderia</taxon>
    </lineage>
</organism>
<proteinExistence type="predicted"/>
<comment type="caution">
    <text evidence="1">The sequence shown here is derived from an EMBL/GenBank/DDBJ whole genome shotgun (WGS) entry which is preliminary data.</text>
</comment>
<protein>
    <submittedName>
        <fullName evidence="1">ATP-grasp domain-containing protein</fullName>
    </submittedName>
</protein>
<accession>A0ACC7NCG3</accession>
<dbReference type="EMBL" id="JAQQDW010000029">
    <property type="protein sequence ID" value="MFM0104969.1"/>
    <property type="molecule type" value="Genomic_DNA"/>
</dbReference>
<name>A0ACC7NCG3_9BURK</name>
<keyword evidence="2" id="KW-1185">Reference proteome</keyword>